<name>A0AAV2F0A4_9ROSI</name>
<evidence type="ECO:0000313" key="1">
    <source>
        <dbReference type="EMBL" id="CAL1391716.1"/>
    </source>
</evidence>
<organism evidence="1 2">
    <name type="scientific">Linum trigynum</name>
    <dbReference type="NCBI Taxonomy" id="586398"/>
    <lineage>
        <taxon>Eukaryota</taxon>
        <taxon>Viridiplantae</taxon>
        <taxon>Streptophyta</taxon>
        <taxon>Embryophyta</taxon>
        <taxon>Tracheophyta</taxon>
        <taxon>Spermatophyta</taxon>
        <taxon>Magnoliopsida</taxon>
        <taxon>eudicotyledons</taxon>
        <taxon>Gunneridae</taxon>
        <taxon>Pentapetalae</taxon>
        <taxon>rosids</taxon>
        <taxon>fabids</taxon>
        <taxon>Malpighiales</taxon>
        <taxon>Linaceae</taxon>
        <taxon>Linum</taxon>
    </lineage>
</organism>
<gene>
    <name evidence="1" type="ORF">LTRI10_LOCUS32412</name>
</gene>
<evidence type="ECO:0008006" key="3">
    <source>
        <dbReference type="Google" id="ProtNLM"/>
    </source>
</evidence>
<reference evidence="1 2" key="1">
    <citation type="submission" date="2024-04" db="EMBL/GenBank/DDBJ databases">
        <authorList>
            <person name="Fracassetti M."/>
        </authorList>
    </citation>
    <scope>NUCLEOTIDE SEQUENCE [LARGE SCALE GENOMIC DNA]</scope>
</reference>
<keyword evidence="2" id="KW-1185">Reference proteome</keyword>
<sequence>MPSDLHGVDVKTVDLSSLIPSPIYDQGEQNPVCWAIAFAGATEAMVNRNRHDDKWIASPQELMDDFLTNEEKQLNQSLPTRVSGIWIHIQKCGLSQTKDYPVEPGLRPMLDRDMRLREKVPASKVPAAQVPRRDLLRIGDYEDISDQWIDENKLLKTLTTQPVVAAVRP</sequence>
<dbReference type="SUPFAM" id="SSF54001">
    <property type="entry name" value="Cysteine proteinases"/>
    <property type="match status" value="1"/>
</dbReference>
<dbReference type="InterPro" id="IPR038765">
    <property type="entry name" value="Papain-like_cys_pep_sf"/>
</dbReference>
<accession>A0AAV2F0A4</accession>
<dbReference type="Proteomes" id="UP001497516">
    <property type="component" value="Chromosome 6"/>
</dbReference>
<proteinExistence type="predicted"/>
<dbReference type="AlphaFoldDB" id="A0AAV2F0A4"/>
<evidence type="ECO:0000313" key="2">
    <source>
        <dbReference type="Proteomes" id="UP001497516"/>
    </source>
</evidence>
<dbReference type="EMBL" id="OZ034819">
    <property type="protein sequence ID" value="CAL1391716.1"/>
    <property type="molecule type" value="Genomic_DNA"/>
</dbReference>
<dbReference type="Gene3D" id="3.90.70.10">
    <property type="entry name" value="Cysteine proteinases"/>
    <property type="match status" value="1"/>
</dbReference>
<protein>
    <recommendedName>
        <fullName evidence="3">Calpain catalytic domain-containing protein</fullName>
    </recommendedName>
</protein>